<reference evidence="1 2" key="1">
    <citation type="submission" date="2016-10" db="EMBL/GenBank/DDBJ databases">
        <authorList>
            <person name="de Groot N.N."/>
        </authorList>
    </citation>
    <scope>NUCLEOTIDE SEQUENCE [LARGE SCALE GENOMIC DNA]</scope>
    <source>
        <strain evidence="1 2">DSM 527</strain>
    </source>
</reference>
<evidence type="ECO:0000313" key="1">
    <source>
        <dbReference type="EMBL" id="SDE93498.1"/>
    </source>
</evidence>
<proteinExistence type="predicted"/>
<evidence type="ECO:0000313" key="2">
    <source>
        <dbReference type="Proteomes" id="UP000199045"/>
    </source>
</evidence>
<accession>A0A1G7GZA9</accession>
<dbReference type="Pfam" id="PF08811">
    <property type="entry name" value="DUF1800"/>
    <property type="match status" value="1"/>
</dbReference>
<protein>
    <submittedName>
        <fullName evidence="1">Uncharacterized conserved protein, DUF1800 family</fullName>
    </submittedName>
</protein>
<dbReference type="RefSeq" id="WP_089828395.1">
    <property type="nucleotide sequence ID" value="NZ_FNBN01000001.1"/>
</dbReference>
<dbReference type="InterPro" id="IPR014917">
    <property type="entry name" value="DUF1800"/>
</dbReference>
<gene>
    <name evidence="1" type="ORF">SAMN04488121_101228</name>
</gene>
<dbReference type="OrthoDB" id="9772295at2"/>
<dbReference type="STRING" id="104663.SAMN04488121_101228"/>
<organism evidence="1 2">
    <name type="scientific">Chitinophaga filiformis</name>
    <name type="common">Myxococcus filiformis</name>
    <name type="synonym">Flexibacter filiformis</name>
    <dbReference type="NCBI Taxonomy" id="104663"/>
    <lineage>
        <taxon>Bacteria</taxon>
        <taxon>Pseudomonadati</taxon>
        <taxon>Bacteroidota</taxon>
        <taxon>Chitinophagia</taxon>
        <taxon>Chitinophagales</taxon>
        <taxon>Chitinophagaceae</taxon>
        <taxon>Chitinophaga</taxon>
    </lineage>
</organism>
<sequence>MDRRQFLSLPAKRQQTAVQAKTTGFRTDSGITAYTGEFETAQVVHLLKRTMFGSTLEDVAWAKGLGMDAAVDALIDTITPVTTQPVNTYGEDETGIAPGATWVNSAPPPEEGDLDRKRWSSYKAWWLKVMIDQSRSIQEKMVLFWHNHFATEMDMINDARYVYKHNVMLRNNATGNFKALTKAVTLDPAMLKYLNGYLNGKESPDENYGRELHELFTVGKGPDSAYTEEDVRTTATVLTGYRINPVTIDYYFDSTQHVITNKEFSSFYNSAKITGKTGAEGASELDDLLNIIFAQPEVAKFICRKLYRFFVYYLIDDAVEQNVITPLAEIFRANKYDLKPVLKALFKSEHFYDPLNMSALIKSPIEFAVGLVREFGIEFPTDYMAEHESLDAIRRHCASMLQDIGDPPQVAGWEAYRLAPQFHEIWINTDTLPKRNLMTDSIISTGGFGGVKIDVLAFTEKLSDPSNPVTLIKDALDLLYRIELSDASKARIKNVILLSGQSPDSDYYWTDAWNTWKSNPTAANRNIVESRLHTLYKYLMNLSEYQLA</sequence>
<dbReference type="Proteomes" id="UP000199045">
    <property type="component" value="Unassembled WGS sequence"/>
</dbReference>
<dbReference type="AlphaFoldDB" id="A0A1G7GZA9"/>
<name>A0A1G7GZA9_CHIFI</name>
<dbReference type="EMBL" id="FNBN01000001">
    <property type="protein sequence ID" value="SDE93498.1"/>
    <property type="molecule type" value="Genomic_DNA"/>
</dbReference>